<protein>
    <submittedName>
        <fullName evidence="2">Putative Holin-X, holin superfamily III</fullName>
    </submittedName>
</protein>
<dbReference type="RefSeq" id="WP_091140794.1">
    <property type="nucleotide sequence ID" value="NZ_FMVF01000003.1"/>
</dbReference>
<keyword evidence="1" id="KW-0472">Membrane</keyword>
<keyword evidence="1" id="KW-1133">Transmembrane helix</keyword>
<evidence type="ECO:0000256" key="1">
    <source>
        <dbReference type="SAM" id="Phobius"/>
    </source>
</evidence>
<reference evidence="2 3" key="1">
    <citation type="submission" date="2016-10" db="EMBL/GenBank/DDBJ databases">
        <authorList>
            <person name="de Groot N.N."/>
        </authorList>
    </citation>
    <scope>NUCLEOTIDE SEQUENCE [LARGE SCALE GENOMIC DNA]</scope>
    <source>
        <strain evidence="2 3">CGMCC 1.7031</strain>
    </source>
</reference>
<proteinExistence type="predicted"/>
<accession>A0A1G5CI34</accession>
<gene>
    <name evidence="2" type="ORF">SAMN02927903_00547</name>
</gene>
<feature type="transmembrane region" description="Helical" evidence="1">
    <location>
        <begin position="37"/>
        <end position="67"/>
    </location>
</feature>
<feature type="transmembrane region" description="Helical" evidence="1">
    <location>
        <begin position="73"/>
        <end position="94"/>
    </location>
</feature>
<dbReference type="OrthoDB" id="678770at2"/>
<name>A0A1G5CI34_9FLAO</name>
<keyword evidence="3" id="KW-1185">Reference proteome</keyword>
<organism evidence="2 3">
    <name type="scientific">Flavobacterium caeni</name>
    <dbReference type="NCBI Taxonomy" id="490189"/>
    <lineage>
        <taxon>Bacteria</taxon>
        <taxon>Pseudomonadati</taxon>
        <taxon>Bacteroidota</taxon>
        <taxon>Flavobacteriia</taxon>
        <taxon>Flavobacteriales</taxon>
        <taxon>Flavobacteriaceae</taxon>
        <taxon>Flavobacterium</taxon>
    </lineage>
</organism>
<keyword evidence="1" id="KW-0812">Transmembrane</keyword>
<dbReference type="AlphaFoldDB" id="A0A1G5CI34"/>
<dbReference type="InterPro" id="IPR009937">
    <property type="entry name" value="Phage_holin_3_6"/>
</dbReference>
<evidence type="ECO:0000313" key="2">
    <source>
        <dbReference type="EMBL" id="SCY02073.1"/>
    </source>
</evidence>
<evidence type="ECO:0000313" key="3">
    <source>
        <dbReference type="Proteomes" id="UP000199354"/>
    </source>
</evidence>
<dbReference type="Proteomes" id="UP000199354">
    <property type="component" value="Unassembled WGS sequence"/>
</dbReference>
<dbReference type="Pfam" id="PF07332">
    <property type="entry name" value="Phage_holin_3_6"/>
    <property type="match status" value="1"/>
</dbReference>
<dbReference type="STRING" id="490189.SAMN02927903_00547"/>
<dbReference type="EMBL" id="FMVF01000003">
    <property type="protein sequence ID" value="SCY02073.1"/>
    <property type="molecule type" value="Genomic_DNA"/>
</dbReference>
<sequence length="117" mass="13364">MKDKATIVETLVEKAEEYAKTSVELYKLKAIDKGTDIFAAVFSQAIVLLIVALFFLLITLGLCYYMGEILGKTHFGFFVVAGLYFLIGGVLYLFRNRLLDVPLNDFIIRQIFKEKKR</sequence>